<dbReference type="Proteomes" id="UP001302602">
    <property type="component" value="Unassembled WGS sequence"/>
</dbReference>
<proteinExistence type="predicted"/>
<dbReference type="RefSeq" id="XP_062644213.1">
    <property type="nucleotide sequence ID" value="XM_062793621.1"/>
</dbReference>
<protein>
    <submittedName>
        <fullName evidence="2">Uncharacterized protein</fullName>
    </submittedName>
</protein>
<accession>A0AAN6Z0G7</accession>
<dbReference type="EMBL" id="MU853238">
    <property type="protein sequence ID" value="KAK4120442.1"/>
    <property type="molecule type" value="Genomic_DNA"/>
</dbReference>
<reference evidence="2" key="2">
    <citation type="submission" date="2023-05" db="EMBL/GenBank/DDBJ databases">
        <authorList>
            <consortium name="Lawrence Berkeley National Laboratory"/>
            <person name="Steindorff A."/>
            <person name="Hensen N."/>
            <person name="Bonometti L."/>
            <person name="Westerberg I."/>
            <person name="Brannstrom I.O."/>
            <person name="Guillou S."/>
            <person name="Cros-Aarteil S."/>
            <person name="Calhoun S."/>
            <person name="Haridas S."/>
            <person name="Kuo A."/>
            <person name="Mondo S."/>
            <person name="Pangilinan J."/>
            <person name="Riley R."/>
            <person name="Labutti K."/>
            <person name="Andreopoulos B."/>
            <person name="Lipzen A."/>
            <person name="Chen C."/>
            <person name="Yanf M."/>
            <person name="Daum C."/>
            <person name="Ng V."/>
            <person name="Clum A."/>
            <person name="Ohm R."/>
            <person name="Martin F."/>
            <person name="Silar P."/>
            <person name="Natvig D."/>
            <person name="Lalanne C."/>
            <person name="Gautier V."/>
            <person name="Ament-Velasquez S.L."/>
            <person name="Kruys A."/>
            <person name="Hutchinson M.I."/>
            <person name="Powell A.J."/>
            <person name="Barry K."/>
            <person name="Miller A.N."/>
            <person name="Grigoriev I.V."/>
            <person name="Debuchy R."/>
            <person name="Gladieux P."/>
            <person name="Thoren M.H."/>
            <person name="Johannesson H."/>
        </authorList>
    </citation>
    <scope>NUCLEOTIDE SEQUENCE</scope>
    <source>
        <strain evidence="2">CBS 731.68</strain>
    </source>
</reference>
<dbReference type="AlphaFoldDB" id="A0AAN6Z0G7"/>
<sequence>MVRGRGWLLPVSPDAQIHLDTILAREKRFVDSGSQPRGHGGQQLNSTQLGPEIGLSWASGQPS</sequence>
<organism evidence="2 3">
    <name type="scientific">Parathielavia appendiculata</name>
    <dbReference type="NCBI Taxonomy" id="2587402"/>
    <lineage>
        <taxon>Eukaryota</taxon>
        <taxon>Fungi</taxon>
        <taxon>Dikarya</taxon>
        <taxon>Ascomycota</taxon>
        <taxon>Pezizomycotina</taxon>
        <taxon>Sordariomycetes</taxon>
        <taxon>Sordariomycetidae</taxon>
        <taxon>Sordariales</taxon>
        <taxon>Chaetomiaceae</taxon>
        <taxon>Parathielavia</taxon>
    </lineage>
</organism>
<comment type="caution">
    <text evidence="2">The sequence shown here is derived from an EMBL/GenBank/DDBJ whole genome shotgun (WGS) entry which is preliminary data.</text>
</comment>
<evidence type="ECO:0000313" key="3">
    <source>
        <dbReference type="Proteomes" id="UP001302602"/>
    </source>
</evidence>
<feature type="region of interest" description="Disordered" evidence="1">
    <location>
        <begin position="29"/>
        <end position="63"/>
    </location>
</feature>
<dbReference type="GeneID" id="87830390"/>
<evidence type="ECO:0000256" key="1">
    <source>
        <dbReference type="SAM" id="MobiDB-lite"/>
    </source>
</evidence>
<evidence type="ECO:0000313" key="2">
    <source>
        <dbReference type="EMBL" id="KAK4120442.1"/>
    </source>
</evidence>
<reference evidence="2" key="1">
    <citation type="journal article" date="2023" name="Mol. Phylogenet. Evol.">
        <title>Genome-scale phylogeny and comparative genomics of the fungal order Sordariales.</title>
        <authorList>
            <person name="Hensen N."/>
            <person name="Bonometti L."/>
            <person name="Westerberg I."/>
            <person name="Brannstrom I.O."/>
            <person name="Guillou S."/>
            <person name="Cros-Aarteil S."/>
            <person name="Calhoun S."/>
            <person name="Haridas S."/>
            <person name="Kuo A."/>
            <person name="Mondo S."/>
            <person name="Pangilinan J."/>
            <person name="Riley R."/>
            <person name="LaButti K."/>
            <person name="Andreopoulos B."/>
            <person name="Lipzen A."/>
            <person name="Chen C."/>
            <person name="Yan M."/>
            <person name="Daum C."/>
            <person name="Ng V."/>
            <person name="Clum A."/>
            <person name="Steindorff A."/>
            <person name="Ohm R.A."/>
            <person name="Martin F."/>
            <person name="Silar P."/>
            <person name="Natvig D.O."/>
            <person name="Lalanne C."/>
            <person name="Gautier V."/>
            <person name="Ament-Velasquez S.L."/>
            <person name="Kruys A."/>
            <person name="Hutchinson M.I."/>
            <person name="Powell A.J."/>
            <person name="Barry K."/>
            <person name="Miller A.N."/>
            <person name="Grigoriev I.V."/>
            <person name="Debuchy R."/>
            <person name="Gladieux P."/>
            <person name="Hiltunen Thoren M."/>
            <person name="Johannesson H."/>
        </authorList>
    </citation>
    <scope>NUCLEOTIDE SEQUENCE</scope>
    <source>
        <strain evidence="2">CBS 731.68</strain>
    </source>
</reference>
<keyword evidence="3" id="KW-1185">Reference proteome</keyword>
<name>A0AAN6Z0G7_9PEZI</name>
<gene>
    <name evidence="2" type="ORF">N657DRAFT_648937</name>
</gene>